<feature type="compositionally biased region" description="Polar residues" evidence="1">
    <location>
        <begin position="230"/>
        <end position="247"/>
    </location>
</feature>
<dbReference type="EMBL" id="JAUTDP010000003">
    <property type="protein sequence ID" value="KAK3401237.1"/>
    <property type="molecule type" value="Genomic_DNA"/>
</dbReference>
<feature type="compositionally biased region" description="Low complexity" evidence="1">
    <location>
        <begin position="126"/>
        <end position="141"/>
    </location>
</feature>
<protein>
    <submittedName>
        <fullName evidence="2">Uncharacterized protein</fullName>
    </submittedName>
</protein>
<name>A0AAE0PK04_SORBR</name>
<keyword evidence="3" id="KW-1185">Reference proteome</keyword>
<sequence>MSADLFAAFGASSQDQGGSQSNQNTNSDPFSFLASNNTTFPSQPQPQPPKPPQPQHQPAQVPIQWPSAPPIQSQPSNVWGDLGSLVGLQGGFQSFQASSPAPAPPKSAVPEVEDDDGWGDFEVAAPTSTTTTQPVHPTTNTFSPPSNAEPPRNHLVRSPTLDLVSNKLVNLELSSTSPSPSDDKSFQKKKPVIKPIRNADPNVLFDADDFELQNVDGEDDDDEFGDFEGTSSPAQAVPTASSGTQSPKKGKQPPGIFLSSGSSLTLHPEPPKSPYTSSHSRKLSDVKELKIKTPIASDFPQEVKEREPSPITAWPSGTGDGFGDDWDEFKDFSVSNTKTPAKPANITKTPAKKADLDSSFDSDWKDWGETEIGKPKSVGVASHTTISDDKSPPPTNVPPPSILLSILPQLLDLSKTSLLKMKSLPAAKQHAVVTDPATMTFLRGYLALATVTGRIIAGRKQRWQRDKFLLQGMSISAAGGMRGMKLATVDKTQSARDDHSAVAVLDVWTQQEGSLRSTVTAANAASDTKLRVPQLKLALPVHVAKNVPTAPKPCVICGLKRDERVTGVDFDVEDSFGEWWIDFWGHRACKNFWIEHEAKLRQR</sequence>
<dbReference type="AlphaFoldDB" id="A0AAE0PK04"/>
<accession>A0AAE0PK04</accession>
<comment type="caution">
    <text evidence="2">The sequence shown here is derived from an EMBL/GenBank/DDBJ whole genome shotgun (WGS) entry which is preliminary data.</text>
</comment>
<feature type="compositionally biased region" description="Acidic residues" evidence="1">
    <location>
        <begin position="206"/>
        <end position="226"/>
    </location>
</feature>
<dbReference type="Proteomes" id="UP001281003">
    <property type="component" value="Unassembled WGS sequence"/>
</dbReference>
<feature type="region of interest" description="Disordered" evidence="1">
    <location>
        <begin position="371"/>
        <end position="400"/>
    </location>
</feature>
<evidence type="ECO:0000313" key="2">
    <source>
        <dbReference type="EMBL" id="KAK3401237.1"/>
    </source>
</evidence>
<organism evidence="2 3">
    <name type="scientific">Sordaria brevicollis</name>
    <dbReference type="NCBI Taxonomy" id="83679"/>
    <lineage>
        <taxon>Eukaryota</taxon>
        <taxon>Fungi</taxon>
        <taxon>Dikarya</taxon>
        <taxon>Ascomycota</taxon>
        <taxon>Pezizomycotina</taxon>
        <taxon>Sordariomycetes</taxon>
        <taxon>Sordariomycetidae</taxon>
        <taxon>Sordariales</taxon>
        <taxon>Sordariaceae</taxon>
        <taxon>Sordaria</taxon>
    </lineage>
</organism>
<gene>
    <name evidence="2" type="ORF">B0T20DRAFT_451828</name>
</gene>
<feature type="compositionally biased region" description="Pro residues" evidence="1">
    <location>
        <begin position="43"/>
        <end position="55"/>
    </location>
</feature>
<evidence type="ECO:0000313" key="3">
    <source>
        <dbReference type="Proteomes" id="UP001281003"/>
    </source>
</evidence>
<proteinExistence type="predicted"/>
<feature type="compositionally biased region" description="Low complexity" evidence="1">
    <location>
        <begin position="12"/>
        <end position="28"/>
    </location>
</feature>
<dbReference type="PANTHER" id="PTHR42084:SF1">
    <property type="entry name" value="SERINE_THREONINE-PROTEIN KINASE PPK6"/>
    <property type="match status" value="1"/>
</dbReference>
<reference evidence="2" key="2">
    <citation type="submission" date="2023-07" db="EMBL/GenBank/DDBJ databases">
        <authorList>
            <consortium name="Lawrence Berkeley National Laboratory"/>
            <person name="Haridas S."/>
            <person name="Hensen N."/>
            <person name="Bonometti L."/>
            <person name="Westerberg I."/>
            <person name="Brannstrom I.O."/>
            <person name="Guillou S."/>
            <person name="Cros-Aarteil S."/>
            <person name="Calhoun S."/>
            <person name="Kuo A."/>
            <person name="Mondo S."/>
            <person name="Pangilinan J."/>
            <person name="Riley R."/>
            <person name="LaButti K."/>
            <person name="Andreopoulos B."/>
            <person name="Lipzen A."/>
            <person name="Chen C."/>
            <person name="Yanf M."/>
            <person name="Daum C."/>
            <person name="Ng V."/>
            <person name="Clum A."/>
            <person name="Steindorff A."/>
            <person name="Ohm R."/>
            <person name="Martin F."/>
            <person name="Silar P."/>
            <person name="Natvig D."/>
            <person name="Lalanne C."/>
            <person name="Gautier V."/>
            <person name="Ament-velasquez S.L."/>
            <person name="Kruys A."/>
            <person name="Hutchinson M.I."/>
            <person name="Powell A.J."/>
            <person name="Barry K."/>
            <person name="Miller A.N."/>
            <person name="Grigoriev I.V."/>
            <person name="Debuchy R."/>
            <person name="Gladieux P."/>
            <person name="Thoren M.H."/>
            <person name="Johannesson H."/>
        </authorList>
    </citation>
    <scope>NUCLEOTIDE SEQUENCE</scope>
    <source>
        <strain evidence="2">FGSC 1904</strain>
    </source>
</reference>
<feature type="region of interest" description="Disordered" evidence="1">
    <location>
        <begin position="334"/>
        <end position="359"/>
    </location>
</feature>
<reference evidence="2" key="1">
    <citation type="journal article" date="2023" name="Mol. Phylogenet. Evol.">
        <title>Genome-scale phylogeny and comparative genomics of the fungal order Sordariales.</title>
        <authorList>
            <person name="Hensen N."/>
            <person name="Bonometti L."/>
            <person name="Westerberg I."/>
            <person name="Brannstrom I.O."/>
            <person name="Guillou S."/>
            <person name="Cros-Aarteil S."/>
            <person name="Calhoun S."/>
            <person name="Haridas S."/>
            <person name="Kuo A."/>
            <person name="Mondo S."/>
            <person name="Pangilinan J."/>
            <person name="Riley R."/>
            <person name="LaButti K."/>
            <person name="Andreopoulos B."/>
            <person name="Lipzen A."/>
            <person name="Chen C."/>
            <person name="Yan M."/>
            <person name="Daum C."/>
            <person name="Ng V."/>
            <person name="Clum A."/>
            <person name="Steindorff A."/>
            <person name="Ohm R.A."/>
            <person name="Martin F."/>
            <person name="Silar P."/>
            <person name="Natvig D.O."/>
            <person name="Lalanne C."/>
            <person name="Gautier V."/>
            <person name="Ament-Velasquez S.L."/>
            <person name="Kruys A."/>
            <person name="Hutchinson M.I."/>
            <person name="Powell A.J."/>
            <person name="Barry K."/>
            <person name="Miller A.N."/>
            <person name="Grigoriev I.V."/>
            <person name="Debuchy R."/>
            <person name="Gladieux P."/>
            <person name="Hiltunen Thoren M."/>
            <person name="Johannesson H."/>
        </authorList>
    </citation>
    <scope>NUCLEOTIDE SEQUENCE</scope>
    <source>
        <strain evidence="2">FGSC 1904</strain>
    </source>
</reference>
<evidence type="ECO:0000256" key="1">
    <source>
        <dbReference type="SAM" id="MobiDB-lite"/>
    </source>
</evidence>
<feature type="region of interest" description="Disordered" evidence="1">
    <location>
        <begin position="1"/>
        <end position="322"/>
    </location>
</feature>
<dbReference type="PANTHER" id="PTHR42084">
    <property type="entry name" value="YALI0E26631P"/>
    <property type="match status" value="1"/>
</dbReference>
<feature type="compositionally biased region" description="Basic and acidic residues" evidence="1">
    <location>
        <begin position="282"/>
        <end position="291"/>
    </location>
</feature>